<keyword evidence="3 10" id="KW-0444">Lipid biosynthesis</keyword>
<evidence type="ECO:0000256" key="10">
    <source>
        <dbReference type="RuleBase" id="RU363097"/>
    </source>
</evidence>
<dbReference type="GO" id="GO:0102965">
    <property type="term" value="F:alcohol-forming long-chain fatty acyl-CoA reductase activity"/>
    <property type="evidence" value="ECO:0007669"/>
    <property type="project" value="UniProtKB-EC"/>
</dbReference>
<evidence type="ECO:0000313" key="14">
    <source>
        <dbReference type="Proteomes" id="UP001497472"/>
    </source>
</evidence>
<comment type="catalytic activity">
    <reaction evidence="9 10">
        <text>a long-chain fatty acyl-CoA + 2 NADPH + 2 H(+) = a long-chain primary fatty alcohol + 2 NADP(+) + CoA</text>
        <dbReference type="Rhea" id="RHEA:52716"/>
        <dbReference type="ChEBI" id="CHEBI:15378"/>
        <dbReference type="ChEBI" id="CHEBI:57287"/>
        <dbReference type="ChEBI" id="CHEBI:57783"/>
        <dbReference type="ChEBI" id="CHEBI:58349"/>
        <dbReference type="ChEBI" id="CHEBI:77396"/>
        <dbReference type="ChEBI" id="CHEBI:83139"/>
        <dbReference type="EC" id="1.2.1.84"/>
    </reaction>
</comment>
<keyword evidence="10" id="KW-0560">Oxidoreductase</keyword>
<evidence type="ECO:0000259" key="12">
    <source>
        <dbReference type="Pfam" id="PF07993"/>
    </source>
</evidence>
<dbReference type="EMBL" id="CAVLEF010000006">
    <property type="protein sequence ID" value="CAK1545329.1"/>
    <property type="molecule type" value="Genomic_DNA"/>
</dbReference>
<evidence type="ECO:0000256" key="7">
    <source>
        <dbReference type="ARBA" id="ARBA00023098"/>
    </source>
</evidence>
<evidence type="ECO:0000256" key="2">
    <source>
        <dbReference type="ARBA" id="ARBA00005928"/>
    </source>
</evidence>
<keyword evidence="7 10" id="KW-0443">Lipid metabolism</keyword>
<feature type="transmembrane region" description="Helical" evidence="10">
    <location>
        <begin position="465"/>
        <end position="486"/>
    </location>
</feature>
<feature type="transmembrane region" description="Helical" evidence="10">
    <location>
        <begin position="356"/>
        <end position="374"/>
    </location>
</feature>
<dbReference type="GO" id="GO:0016020">
    <property type="term" value="C:membrane"/>
    <property type="evidence" value="ECO:0007669"/>
    <property type="project" value="UniProtKB-SubCell"/>
</dbReference>
<dbReference type="CDD" id="cd05236">
    <property type="entry name" value="FAR-N_SDR_e"/>
    <property type="match status" value="1"/>
</dbReference>
<accession>A0AAV1J7I9</accession>
<dbReference type="Proteomes" id="UP001497472">
    <property type="component" value="Unassembled WGS sequence"/>
</dbReference>
<evidence type="ECO:0000256" key="6">
    <source>
        <dbReference type="ARBA" id="ARBA00022989"/>
    </source>
</evidence>
<comment type="function">
    <text evidence="10">Catalyzes the reduction of fatty acyl-CoA to fatty alcohols.</text>
</comment>
<evidence type="ECO:0000256" key="1">
    <source>
        <dbReference type="ARBA" id="ARBA00004141"/>
    </source>
</evidence>
<evidence type="ECO:0000256" key="9">
    <source>
        <dbReference type="ARBA" id="ARBA00052530"/>
    </source>
</evidence>
<feature type="domain" description="Thioester reductase (TE)" evidence="12">
    <location>
        <begin position="16"/>
        <end position="285"/>
    </location>
</feature>
<evidence type="ECO:0000256" key="3">
    <source>
        <dbReference type="ARBA" id="ARBA00022516"/>
    </source>
</evidence>
<comment type="subcellular location">
    <subcellularLocation>
        <location evidence="1">Membrane</location>
        <topology evidence="1">Multi-pass membrane protein</topology>
    </subcellularLocation>
</comment>
<dbReference type="GO" id="GO:0080019">
    <property type="term" value="F:alcohol-forming very long-chain fatty acyl-CoA reductase activity"/>
    <property type="evidence" value="ECO:0007669"/>
    <property type="project" value="InterPro"/>
</dbReference>
<dbReference type="InterPro" id="IPR033640">
    <property type="entry name" value="FAR_C"/>
</dbReference>
<gene>
    <name evidence="13" type="ORF">LNINA_LOCUS4994</name>
</gene>
<keyword evidence="4 10" id="KW-0812">Transmembrane</keyword>
<evidence type="ECO:0000256" key="5">
    <source>
        <dbReference type="ARBA" id="ARBA00022857"/>
    </source>
</evidence>
<feature type="domain" description="Fatty acyl-CoA reductase C-terminal" evidence="11">
    <location>
        <begin position="359"/>
        <end position="451"/>
    </location>
</feature>
<keyword evidence="6 10" id="KW-1133">Transmembrane helix</keyword>
<dbReference type="PANTHER" id="PTHR11011:SF12">
    <property type="entry name" value="FATTY ACYL-COA REDUCTASE"/>
    <property type="match status" value="1"/>
</dbReference>
<dbReference type="GO" id="GO:0035336">
    <property type="term" value="P:long-chain fatty-acyl-CoA metabolic process"/>
    <property type="evidence" value="ECO:0007669"/>
    <property type="project" value="TreeGrafter"/>
</dbReference>
<dbReference type="InterPro" id="IPR026055">
    <property type="entry name" value="FAR"/>
</dbReference>
<dbReference type="GO" id="GO:0005777">
    <property type="term" value="C:peroxisome"/>
    <property type="evidence" value="ECO:0007669"/>
    <property type="project" value="TreeGrafter"/>
</dbReference>
<sequence length="516" mass="59177">MTSEVNEWYKGRKVLVTGASGLMGKVLIEKLLYSVPDIDCIFAIVRSKRGKTPESRIEEMWKLPLFSRIREEKPQVMKKLVPVTGDILCDNLGIESSKLEQIYNEVSIVFHFAATLRLEAPLKEGLEMNTRGTQRVIDVARKIKNLVSFVHLSTAFCYPDYERMAERVHDPPENPHEVLQAATWLSDDQLNLIAPSLMKKHPNSYTYSKRLAEALVRESYPDLPAVVVRPSIVTPSHREPIPGWVDNLNGPIGLMIGAGKGVIRSMHCYGHYHAEVVPVDIAINALVVIPYYLNTQVERSPEIPVFNLTTGDDRNDTWKEVLDVGKATVRKYPFEGPLWYPDGNIRHNKLIHELCVFFYHIIPAYLIDFLMLVFGQKRFMVRIQNRISVGLEVLQYFTTREWWFDSHNFKSLPKALNSADSAIYPMDVTKIEIEPYIESCMIGGKLYCLREKLENLPKARLQNNILYVVDLMTSAFFYLLILYWLALFFEPIRQLLSYGGPFVRHLPLVGKAVFGK</sequence>
<protein>
    <recommendedName>
        <fullName evidence="10">Fatty acyl-CoA reductase</fullName>
        <ecNumber evidence="10">1.2.1.84</ecNumber>
    </recommendedName>
</protein>
<comment type="caution">
    <text evidence="13">The sequence shown here is derived from an EMBL/GenBank/DDBJ whole genome shotgun (WGS) entry which is preliminary data.</text>
</comment>
<reference evidence="13 14" key="1">
    <citation type="submission" date="2023-11" db="EMBL/GenBank/DDBJ databases">
        <authorList>
            <person name="Okamura Y."/>
        </authorList>
    </citation>
    <scope>NUCLEOTIDE SEQUENCE [LARGE SCALE GENOMIC DNA]</scope>
</reference>
<proteinExistence type="inferred from homology"/>
<keyword evidence="8 10" id="KW-0472">Membrane</keyword>
<dbReference type="Pfam" id="PF07993">
    <property type="entry name" value="NAD_binding_4"/>
    <property type="match status" value="1"/>
</dbReference>
<evidence type="ECO:0000256" key="8">
    <source>
        <dbReference type="ARBA" id="ARBA00023136"/>
    </source>
</evidence>
<dbReference type="CDD" id="cd09071">
    <property type="entry name" value="FAR_C"/>
    <property type="match status" value="1"/>
</dbReference>
<dbReference type="SUPFAM" id="SSF51735">
    <property type="entry name" value="NAD(P)-binding Rossmann-fold domains"/>
    <property type="match status" value="1"/>
</dbReference>
<dbReference type="Pfam" id="PF03015">
    <property type="entry name" value="Sterile"/>
    <property type="match status" value="1"/>
</dbReference>
<evidence type="ECO:0000313" key="13">
    <source>
        <dbReference type="EMBL" id="CAK1545329.1"/>
    </source>
</evidence>
<name>A0AAV1J7I9_9NEOP</name>
<evidence type="ECO:0000256" key="4">
    <source>
        <dbReference type="ARBA" id="ARBA00022692"/>
    </source>
</evidence>
<keyword evidence="14" id="KW-1185">Reference proteome</keyword>
<dbReference type="InterPro" id="IPR013120">
    <property type="entry name" value="FAR_NAD-bd"/>
</dbReference>
<organism evidence="13 14">
    <name type="scientific">Leptosia nina</name>
    <dbReference type="NCBI Taxonomy" id="320188"/>
    <lineage>
        <taxon>Eukaryota</taxon>
        <taxon>Metazoa</taxon>
        <taxon>Ecdysozoa</taxon>
        <taxon>Arthropoda</taxon>
        <taxon>Hexapoda</taxon>
        <taxon>Insecta</taxon>
        <taxon>Pterygota</taxon>
        <taxon>Neoptera</taxon>
        <taxon>Endopterygota</taxon>
        <taxon>Lepidoptera</taxon>
        <taxon>Glossata</taxon>
        <taxon>Ditrysia</taxon>
        <taxon>Papilionoidea</taxon>
        <taxon>Pieridae</taxon>
        <taxon>Pierinae</taxon>
        <taxon>Leptosia</taxon>
    </lineage>
</organism>
<dbReference type="AlphaFoldDB" id="A0AAV1J7I9"/>
<keyword evidence="5 10" id="KW-0521">NADP</keyword>
<evidence type="ECO:0000259" key="11">
    <source>
        <dbReference type="Pfam" id="PF03015"/>
    </source>
</evidence>
<dbReference type="Gene3D" id="3.40.50.720">
    <property type="entry name" value="NAD(P)-binding Rossmann-like Domain"/>
    <property type="match status" value="1"/>
</dbReference>
<dbReference type="FunFam" id="3.40.50.720:FF:000143">
    <property type="entry name" value="Fatty acyl-CoA reductase"/>
    <property type="match status" value="1"/>
</dbReference>
<comment type="similarity">
    <text evidence="2 10">Belongs to the fatty acyl-CoA reductase family.</text>
</comment>
<dbReference type="InterPro" id="IPR036291">
    <property type="entry name" value="NAD(P)-bd_dom_sf"/>
</dbReference>
<dbReference type="EC" id="1.2.1.84" evidence="10"/>
<dbReference type="PANTHER" id="PTHR11011">
    <property type="entry name" value="MALE STERILITY PROTEIN 2-RELATED"/>
    <property type="match status" value="1"/>
</dbReference>